<evidence type="ECO:0000256" key="2">
    <source>
        <dbReference type="ARBA" id="ARBA00004906"/>
    </source>
</evidence>
<accession>A0AAV3PLD3</accession>
<dbReference type="PANTHER" id="PTHR45768:SF76">
    <property type="entry name" value="RING-H2 FINGER PROTEIN ATL5-LIKE"/>
    <property type="match status" value="1"/>
</dbReference>
<evidence type="ECO:0000256" key="10">
    <source>
        <dbReference type="ARBA" id="ARBA00023136"/>
    </source>
</evidence>
<keyword evidence="10 14" id="KW-0472">Membrane</keyword>
<evidence type="ECO:0000256" key="12">
    <source>
        <dbReference type="PROSITE-ProRule" id="PRU00175"/>
    </source>
</evidence>
<dbReference type="Proteomes" id="UP001454036">
    <property type="component" value="Unassembled WGS sequence"/>
</dbReference>
<dbReference type="GO" id="GO:0016740">
    <property type="term" value="F:transferase activity"/>
    <property type="evidence" value="ECO:0007669"/>
    <property type="project" value="UniProtKB-KW"/>
</dbReference>
<evidence type="ECO:0000256" key="8">
    <source>
        <dbReference type="ARBA" id="ARBA00022833"/>
    </source>
</evidence>
<organism evidence="16 17">
    <name type="scientific">Lithospermum erythrorhizon</name>
    <name type="common">Purple gromwell</name>
    <name type="synonym">Lithospermum officinale var. erythrorhizon</name>
    <dbReference type="NCBI Taxonomy" id="34254"/>
    <lineage>
        <taxon>Eukaryota</taxon>
        <taxon>Viridiplantae</taxon>
        <taxon>Streptophyta</taxon>
        <taxon>Embryophyta</taxon>
        <taxon>Tracheophyta</taxon>
        <taxon>Spermatophyta</taxon>
        <taxon>Magnoliopsida</taxon>
        <taxon>eudicotyledons</taxon>
        <taxon>Gunneridae</taxon>
        <taxon>Pentapetalae</taxon>
        <taxon>asterids</taxon>
        <taxon>lamiids</taxon>
        <taxon>Boraginales</taxon>
        <taxon>Boraginaceae</taxon>
        <taxon>Boraginoideae</taxon>
        <taxon>Lithospermeae</taxon>
        <taxon>Lithospermum</taxon>
    </lineage>
</organism>
<keyword evidence="8" id="KW-0862">Zinc</keyword>
<comment type="similarity">
    <text evidence="11">Belongs to the RING-type zinc finger family. ATL subfamily.</text>
</comment>
<gene>
    <name evidence="16" type="ORF">LIER_10981</name>
</gene>
<evidence type="ECO:0000256" key="11">
    <source>
        <dbReference type="ARBA" id="ARBA00024209"/>
    </source>
</evidence>
<feature type="compositionally biased region" description="Basic and acidic residues" evidence="13">
    <location>
        <begin position="260"/>
        <end position="269"/>
    </location>
</feature>
<keyword evidence="6 12" id="KW-0863">Zinc-finger</keyword>
<dbReference type="Pfam" id="PF13639">
    <property type="entry name" value="zf-RING_2"/>
    <property type="match status" value="1"/>
</dbReference>
<evidence type="ECO:0000256" key="1">
    <source>
        <dbReference type="ARBA" id="ARBA00004167"/>
    </source>
</evidence>
<evidence type="ECO:0000256" key="13">
    <source>
        <dbReference type="SAM" id="MobiDB-lite"/>
    </source>
</evidence>
<keyword evidence="3" id="KW-0808">Transferase</keyword>
<keyword evidence="4 14" id="KW-0812">Transmembrane</keyword>
<comment type="subcellular location">
    <subcellularLocation>
        <location evidence="1">Membrane</location>
        <topology evidence="1">Single-pass membrane protein</topology>
    </subcellularLocation>
</comment>
<evidence type="ECO:0000256" key="7">
    <source>
        <dbReference type="ARBA" id="ARBA00022786"/>
    </source>
</evidence>
<evidence type="ECO:0000256" key="14">
    <source>
        <dbReference type="SAM" id="Phobius"/>
    </source>
</evidence>
<comment type="caution">
    <text evidence="16">The sequence shown here is derived from an EMBL/GenBank/DDBJ whole genome shotgun (WGS) entry which is preliminary data.</text>
</comment>
<keyword evidence="9 14" id="KW-1133">Transmembrane helix</keyword>
<protein>
    <submittedName>
        <fullName evidence="16">Ubiquitin-protein ligase</fullName>
    </submittedName>
</protein>
<dbReference type="GO" id="GO:0016020">
    <property type="term" value="C:membrane"/>
    <property type="evidence" value="ECO:0007669"/>
    <property type="project" value="UniProtKB-SubCell"/>
</dbReference>
<keyword evidence="16" id="KW-0436">Ligase</keyword>
<dbReference type="SMART" id="SM00184">
    <property type="entry name" value="RING"/>
    <property type="match status" value="1"/>
</dbReference>
<evidence type="ECO:0000256" key="3">
    <source>
        <dbReference type="ARBA" id="ARBA00022679"/>
    </source>
</evidence>
<evidence type="ECO:0000259" key="15">
    <source>
        <dbReference type="PROSITE" id="PS50089"/>
    </source>
</evidence>
<feature type="domain" description="RING-type" evidence="15">
    <location>
        <begin position="126"/>
        <end position="168"/>
    </location>
</feature>
<dbReference type="Gene3D" id="3.30.40.10">
    <property type="entry name" value="Zinc/RING finger domain, C3HC4 (zinc finger)"/>
    <property type="match status" value="1"/>
</dbReference>
<feature type="transmembrane region" description="Helical" evidence="14">
    <location>
        <begin position="32"/>
        <end position="54"/>
    </location>
</feature>
<sequence>MLSPPPVSNPQLPTVSSGYSVVHNIISYDSNMMLVAIISLLLVILFVLLLHVYAKWFLVQAAQRGGTRGAVSVPRVLGARFHHHFHTFSADTTFSTSPSKGLEASVISTIPQFVYRSDERLRVLECVICLCVFENEEIGRKLPKCEHVFHVECIDMWLHSHTTCPTCRGPAICDNKFSNINNERGEHDQELSEVAVEELEIVVVEGTIEGTENVATNDTLPVCSSSSSQEPDSIGASLKRMMSRSKCVGKIHPSGNVIEHLPEREEQGP</sequence>
<dbReference type="InterPro" id="IPR001841">
    <property type="entry name" value="Znf_RING"/>
</dbReference>
<dbReference type="PROSITE" id="PS50089">
    <property type="entry name" value="ZF_RING_2"/>
    <property type="match status" value="1"/>
</dbReference>
<keyword evidence="5" id="KW-0479">Metal-binding</keyword>
<dbReference type="InterPro" id="IPR013083">
    <property type="entry name" value="Znf_RING/FYVE/PHD"/>
</dbReference>
<dbReference type="GO" id="GO:0016874">
    <property type="term" value="F:ligase activity"/>
    <property type="evidence" value="ECO:0007669"/>
    <property type="project" value="UniProtKB-KW"/>
</dbReference>
<dbReference type="CDD" id="cd16461">
    <property type="entry name" value="RING-H2_EL5-like"/>
    <property type="match status" value="1"/>
</dbReference>
<dbReference type="SUPFAM" id="SSF57850">
    <property type="entry name" value="RING/U-box"/>
    <property type="match status" value="1"/>
</dbReference>
<dbReference type="PANTHER" id="PTHR45768">
    <property type="entry name" value="E3 UBIQUITIN-PROTEIN LIGASE RNF13-LIKE"/>
    <property type="match status" value="1"/>
</dbReference>
<proteinExistence type="inferred from homology"/>
<keyword evidence="7" id="KW-0833">Ubl conjugation pathway</keyword>
<evidence type="ECO:0000313" key="16">
    <source>
        <dbReference type="EMBL" id="GAA0152519.1"/>
    </source>
</evidence>
<dbReference type="AlphaFoldDB" id="A0AAV3PLD3"/>
<evidence type="ECO:0000256" key="5">
    <source>
        <dbReference type="ARBA" id="ARBA00022723"/>
    </source>
</evidence>
<reference evidence="16 17" key="1">
    <citation type="submission" date="2024-01" db="EMBL/GenBank/DDBJ databases">
        <title>The complete chloroplast genome sequence of Lithospermum erythrorhizon: insights into the phylogenetic relationship among Boraginaceae species and the maternal lineages of purple gromwells.</title>
        <authorList>
            <person name="Okada T."/>
            <person name="Watanabe K."/>
        </authorList>
    </citation>
    <scope>NUCLEOTIDE SEQUENCE [LARGE SCALE GENOMIC DNA]</scope>
</reference>
<comment type="pathway">
    <text evidence="2">Protein modification; protein ubiquitination.</text>
</comment>
<keyword evidence="17" id="KW-1185">Reference proteome</keyword>
<evidence type="ECO:0000256" key="6">
    <source>
        <dbReference type="ARBA" id="ARBA00022771"/>
    </source>
</evidence>
<name>A0AAV3PLD3_LITER</name>
<feature type="region of interest" description="Disordered" evidence="13">
    <location>
        <begin position="250"/>
        <end position="269"/>
    </location>
</feature>
<evidence type="ECO:0000313" key="17">
    <source>
        <dbReference type="Proteomes" id="UP001454036"/>
    </source>
</evidence>
<dbReference type="EMBL" id="BAABME010001999">
    <property type="protein sequence ID" value="GAA0152519.1"/>
    <property type="molecule type" value="Genomic_DNA"/>
</dbReference>
<evidence type="ECO:0000256" key="9">
    <source>
        <dbReference type="ARBA" id="ARBA00022989"/>
    </source>
</evidence>
<evidence type="ECO:0000256" key="4">
    <source>
        <dbReference type="ARBA" id="ARBA00022692"/>
    </source>
</evidence>
<dbReference type="GO" id="GO:0008270">
    <property type="term" value="F:zinc ion binding"/>
    <property type="evidence" value="ECO:0007669"/>
    <property type="project" value="UniProtKB-KW"/>
</dbReference>